<dbReference type="InterPro" id="IPR027417">
    <property type="entry name" value="P-loop_NTPase"/>
</dbReference>
<dbReference type="GO" id="GO:0043139">
    <property type="term" value="F:5'-3' DNA helicase activity"/>
    <property type="evidence" value="ECO:0007669"/>
    <property type="project" value="TreeGrafter"/>
</dbReference>
<dbReference type="SUPFAM" id="SSF52540">
    <property type="entry name" value="P-loop containing nucleoside triphosphate hydrolases"/>
    <property type="match status" value="1"/>
</dbReference>
<evidence type="ECO:0000256" key="4">
    <source>
        <dbReference type="ARBA" id="ARBA00022840"/>
    </source>
</evidence>
<comment type="caution">
    <text evidence="6">The sequence shown here is derived from an EMBL/GenBank/DDBJ whole genome shotgun (WGS) entry which is preliminary data.</text>
</comment>
<dbReference type="GO" id="GO:0016787">
    <property type="term" value="F:hydrolase activity"/>
    <property type="evidence" value="ECO:0007669"/>
    <property type="project" value="UniProtKB-KW"/>
</dbReference>
<evidence type="ECO:0000259" key="5">
    <source>
        <dbReference type="Pfam" id="PF13087"/>
    </source>
</evidence>
<keyword evidence="1" id="KW-0547">Nucleotide-binding</keyword>
<accession>A0A5J4QMX7</accession>
<evidence type="ECO:0000256" key="1">
    <source>
        <dbReference type="ARBA" id="ARBA00022741"/>
    </source>
</evidence>
<dbReference type="GO" id="GO:0005524">
    <property type="term" value="F:ATP binding"/>
    <property type="evidence" value="ECO:0007669"/>
    <property type="project" value="UniProtKB-KW"/>
</dbReference>
<protein>
    <submittedName>
        <fullName evidence="6">ATP-dependent RecD-like DNA helicase</fullName>
        <ecNumber evidence="6">3.6.4.12</ecNumber>
    </submittedName>
</protein>
<dbReference type="PANTHER" id="PTHR43788">
    <property type="entry name" value="DNA2/NAM7 HELICASE FAMILY MEMBER"/>
    <property type="match status" value="1"/>
</dbReference>
<dbReference type="EC" id="3.6.4.12" evidence="6"/>
<keyword evidence="4" id="KW-0067">ATP-binding</keyword>
<evidence type="ECO:0000256" key="3">
    <source>
        <dbReference type="ARBA" id="ARBA00022806"/>
    </source>
</evidence>
<proteinExistence type="predicted"/>
<reference evidence="6" key="1">
    <citation type="submission" date="2019-03" db="EMBL/GenBank/DDBJ databases">
        <title>Single cell metagenomics reveals metabolic interactions within the superorganism composed of flagellate Streblomastix strix and complex community of Bacteroidetes bacteria on its surface.</title>
        <authorList>
            <person name="Treitli S.C."/>
            <person name="Kolisko M."/>
            <person name="Husnik F."/>
            <person name="Keeling P."/>
            <person name="Hampl V."/>
        </authorList>
    </citation>
    <scope>NUCLEOTIDE SEQUENCE</scope>
    <source>
        <strain evidence="6">STM</strain>
    </source>
</reference>
<dbReference type="InterPro" id="IPR050534">
    <property type="entry name" value="Coronavir_polyprotein_1ab"/>
</dbReference>
<keyword evidence="3 6" id="KW-0347">Helicase</keyword>
<dbReference type="PANTHER" id="PTHR43788:SF8">
    <property type="entry name" value="DNA-BINDING PROTEIN SMUBP-2"/>
    <property type="match status" value="1"/>
</dbReference>
<keyword evidence="2 6" id="KW-0378">Hydrolase</keyword>
<gene>
    <name evidence="6" type="ORF">EZS27_028087</name>
</gene>
<evidence type="ECO:0000256" key="2">
    <source>
        <dbReference type="ARBA" id="ARBA00022801"/>
    </source>
</evidence>
<feature type="domain" description="DNA2/NAM7 helicase-like C-terminal" evidence="5">
    <location>
        <begin position="31"/>
        <end position="148"/>
    </location>
</feature>
<dbReference type="Gene3D" id="3.40.50.300">
    <property type="entry name" value="P-loop containing nucleotide triphosphate hydrolases"/>
    <property type="match status" value="1"/>
</dbReference>
<sequence length="171" mass="19609">MAKILGRHVYSNKFKSHSQNPIDETKILYVNAKKTEGLNSRISSTEIREIQKITEYLKQNNHSDFVILTPYKKQVKMLNKCMLEERNDLKILTVHGSQGREWETVILSVVDTSDKWFVDSTSTISKGLNLINTAVSRAKKNLIIVCDTKYWLSLNGQLISDLIKSGNEFVF</sequence>
<dbReference type="Pfam" id="PF13087">
    <property type="entry name" value="AAA_12"/>
    <property type="match status" value="1"/>
</dbReference>
<name>A0A5J4QMX7_9ZZZZ</name>
<dbReference type="EMBL" id="SNRY01003065">
    <property type="protein sequence ID" value="KAA6322358.1"/>
    <property type="molecule type" value="Genomic_DNA"/>
</dbReference>
<organism evidence="6">
    <name type="scientific">termite gut metagenome</name>
    <dbReference type="NCBI Taxonomy" id="433724"/>
    <lineage>
        <taxon>unclassified sequences</taxon>
        <taxon>metagenomes</taxon>
        <taxon>organismal metagenomes</taxon>
    </lineage>
</organism>
<dbReference type="InterPro" id="IPR047187">
    <property type="entry name" value="SF1_C_Upf1"/>
</dbReference>
<dbReference type="AlphaFoldDB" id="A0A5J4QMX7"/>
<evidence type="ECO:0000313" key="6">
    <source>
        <dbReference type="EMBL" id="KAA6322358.1"/>
    </source>
</evidence>
<dbReference type="InterPro" id="IPR041679">
    <property type="entry name" value="DNA2/NAM7-like_C"/>
</dbReference>
<dbReference type="CDD" id="cd18808">
    <property type="entry name" value="SF1_C_Upf1"/>
    <property type="match status" value="1"/>
</dbReference>